<feature type="transmembrane region" description="Helical" evidence="5">
    <location>
        <begin position="44"/>
        <end position="63"/>
    </location>
</feature>
<evidence type="ECO:0000256" key="2">
    <source>
        <dbReference type="ARBA" id="ARBA00022692"/>
    </source>
</evidence>
<name>A0A7D5VAG4_9NEIS</name>
<dbReference type="Pfam" id="PF04172">
    <property type="entry name" value="LrgB"/>
    <property type="match status" value="1"/>
</dbReference>
<keyword evidence="2 5" id="KW-0812">Transmembrane</keyword>
<dbReference type="PANTHER" id="PTHR30249">
    <property type="entry name" value="PUTATIVE SEROTONIN TRANSPORTER"/>
    <property type="match status" value="1"/>
</dbReference>
<feature type="transmembrane region" description="Helical" evidence="5">
    <location>
        <begin position="105"/>
        <end position="127"/>
    </location>
</feature>
<feature type="transmembrane region" description="Helical" evidence="5">
    <location>
        <begin position="220"/>
        <end position="243"/>
    </location>
</feature>
<evidence type="ECO:0000313" key="7">
    <source>
        <dbReference type="Proteomes" id="UP000510822"/>
    </source>
</evidence>
<reference evidence="6 7" key="1">
    <citation type="journal article" date="2016" name="Int. J. Syst. Evol. Microbiol.">
        <title>Chitinibacter fontanus sp. nov., isolated from a spring.</title>
        <authorList>
            <person name="Sheu S.Y."/>
            <person name="Li Y.S."/>
            <person name="Young C.C."/>
            <person name="Chen W.M."/>
        </authorList>
    </citation>
    <scope>NUCLEOTIDE SEQUENCE [LARGE SCALE GENOMIC DNA]</scope>
    <source>
        <strain evidence="6 7">STM-7</strain>
    </source>
</reference>
<dbReference type="RefSeq" id="WP_180306358.1">
    <property type="nucleotide sequence ID" value="NZ_CP058952.1"/>
</dbReference>
<accession>A0A7D5VAG4</accession>
<dbReference type="InterPro" id="IPR007300">
    <property type="entry name" value="CidB/LrgB"/>
</dbReference>
<keyword evidence="3 5" id="KW-1133">Transmembrane helix</keyword>
<dbReference type="AlphaFoldDB" id="A0A7D5VAG4"/>
<dbReference type="EMBL" id="CP058952">
    <property type="protein sequence ID" value="QLI82277.1"/>
    <property type="molecule type" value="Genomic_DNA"/>
</dbReference>
<keyword evidence="4 5" id="KW-0472">Membrane</keyword>
<proteinExistence type="predicted"/>
<gene>
    <name evidence="6" type="ORF">HZU75_12495</name>
</gene>
<evidence type="ECO:0000256" key="4">
    <source>
        <dbReference type="ARBA" id="ARBA00023136"/>
    </source>
</evidence>
<feature type="transmembrane region" description="Helical" evidence="5">
    <location>
        <begin position="158"/>
        <end position="183"/>
    </location>
</feature>
<feature type="transmembrane region" description="Helical" evidence="5">
    <location>
        <begin position="69"/>
        <end position="93"/>
    </location>
</feature>
<comment type="subcellular location">
    <subcellularLocation>
        <location evidence="1">Membrane</location>
        <topology evidence="1">Multi-pass membrane protein</topology>
    </subcellularLocation>
</comment>
<organism evidence="6 7">
    <name type="scientific">Chitinibacter fontanus</name>
    <dbReference type="NCBI Taxonomy" id="1737446"/>
    <lineage>
        <taxon>Bacteria</taxon>
        <taxon>Pseudomonadati</taxon>
        <taxon>Pseudomonadota</taxon>
        <taxon>Betaproteobacteria</taxon>
        <taxon>Neisseriales</taxon>
        <taxon>Chitinibacteraceae</taxon>
        <taxon>Chitinibacter</taxon>
    </lineage>
</organism>
<evidence type="ECO:0000256" key="5">
    <source>
        <dbReference type="SAM" id="Phobius"/>
    </source>
</evidence>
<dbReference type="GO" id="GO:0016020">
    <property type="term" value="C:membrane"/>
    <property type="evidence" value="ECO:0007669"/>
    <property type="project" value="UniProtKB-SubCell"/>
</dbReference>
<keyword evidence="7" id="KW-1185">Reference proteome</keyword>
<evidence type="ECO:0000313" key="6">
    <source>
        <dbReference type="EMBL" id="QLI82277.1"/>
    </source>
</evidence>
<dbReference type="PANTHER" id="PTHR30249:SF0">
    <property type="entry name" value="PLASTIDAL GLYCOLATE_GLYCERATE TRANSLOCATOR 1, CHLOROPLASTIC"/>
    <property type="match status" value="1"/>
</dbReference>
<sequence length="244" mass="25684">MTWQTVWQPLTQIPIIWLLLTLGAYVISEGIYLAAGRFPKLQPVLHPVLLSVIMLITLLHYTQVSYGTYFAGAMPIHLLLGPATVALAIPLYANLQRVREYLAPLLIALLVGSLLGILSGLLIGHALGLSPTSLISIAPKSVTTPIAMALAQHAGGNVSLAAGFVILTGICGAVLAVPLFQLLRVDNEIAQGFAMGIAAHGVGTSRALQMSETTGAFAGLAMGLNGVLTSLILSLVLSGWFYFF</sequence>
<feature type="transmembrane region" description="Helical" evidence="5">
    <location>
        <begin position="15"/>
        <end position="35"/>
    </location>
</feature>
<protein>
    <submittedName>
        <fullName evidence="6">LrgB family protein</fullName>
    </submittedName>
</protein>
<evidence type="ECO:0000256" key="1">
    <source>
        <dbReference type="ARBA" id="ARBA00004141"/>
    </source>
</evidence>
<dbReference type="Proteomes" id="UP000510822">
    <property type="component" value="Chromosome"/>
</dbReference>
<evidence type="ECO:0000256" key="3">
    <source>
        <dbReference type="ARBA" id="ARBA00022989"/>
    </source>
</evidence>
<dbReference type="KEGG" id="cfon:HZU75_12495"/>